<proteinExistence type="predicted"/>
<dbReference type="GO" id="GO:0008270">
    <property type="term" value="F:zinc ion binding"/>
    <property type="evidence" value="ECO:0007669"/>
    <property type="project" value="UniProtKB-KW"/>
</dbReference>
<dbReference type="PANTHER" id="PTHR46481">
    <property type="entry name" value="ZINC FINGER BED DOMAIN-CONTAINING PROTEIN 4"/>
    <property type="match status" value="1"/>
</dbReference>
<organism evidence="6 7">
    <name type="scientific">Stegodyphus mimosarum</name>
    <name type="common">African social velvet spider</name>
    <dbReference type="NCBI Taxonomy" id="407821"/>
    <lineage>
        <taxon>Eukaryota</taxon>
        <taxon>Metazoa</taxon>
        <taxon>Ecdysozoa</taxon>
        <taxon>Arthropoda</taxon>
        <taxon>Chelicerata</taxon>
        <taxon>Arachnida</taxon>
        <taxon>Araneae</taxon>
        <taxon>Araneomorphae</taxon>
        <taxon>Entelegynae</taxon>
        <taxon>Eresoidea</taxon>
        <taxon>Eresidae</taxon>
        <taxon>Stegodyphus</taxon>
    </lineage>
</organism>
<sequence length="148" mass="17045">MIKFGKESPAFYQTCLAHALHLAVTKTFYKEKSGTEESIDESSGETDDVDNGLSINESELQNESFKENINILRQVVIFFKNSVVRSDLFKSKCREKLQIEQQLSLDCKTSWNSMLKMLETFVKMYDVTKDVLIELGSERLLTNLNLEF</sequence>
<evidence type="ECO:0000256" key="4">
    <source>
        <dbReference type="ARBA" id="ARBA00022833"/>
    </source>
</evidence>
<keyword evidence="7" id="KW-1185">Reference proteome</keyword>
<dbReference type="InterPro" id="IPR052035">
    <property type="entry name" value="ZnF_BED_domain_contain"/>
</dbReference>
<dbReference type="STRING" id="407821.A0A087TAD1"/>
<dbReference type="GO" id="GO:0005634">
    <property type="term" value="C:nucleus"/>
    <property type="evidence" value="ECO:0007669"/>
    <property type="project" value="UniProtKB-SubCell"/>
</dbReference>
<keyword evidence="2" id="KW-0479">Metal-binding</keyword>
<reference evidence="6 7" key="1">
    <citation type="submission" date="2013-11" db="EMBL/GenBank/DDBJ databases">
        <title>Genome sequencing of Stegodyphus mimosarum.</title>
        <authorList>
            <person name="Bechsgaard J."/>
        </authorList>
    </citation>
    <scope>NUCLEOTIDE SEQUENCE [LARGE SCALE GENOMIC DNA]</scope>
</reference>
<evidence type="ECO:0008006" key="8">
    <source>
        <dbReference type="Google" id="ProtNLM"/>
    </source>
</evidence>
<evidence type="ECO:0000256" key="1">
    <source>
        <dbReference type="ARBA" id="ARBA00004123"/>
    </source>
</evidence>
<name>A0A087TAD1_STEMI</name>
<keyword evidence="4" id="KW-0862">Zinc</keyword>
<dbReference type="SUPFAM" id="SSF53098">
    <property type="entry name" value="Ribonuclease H-like"/>
    <property type="match status" value="1"/>
</dbReference>
<keyword evidence="3" id="KW-0863">Zinc-finger</keyword>
<gene>
    <name evidence="6" type="ORF">X975_03447</name>
</gene>
<protein>
    <recommendedName>
        <fullName evidence="8">Zinc finger MYM-type protein 1</fullName>
    </recommendedName>
</protein>
<evidence type="ECO:0000313" key="7">
    <source>
        <dbReference type="Proteomes" id="UP000054359"/>
    </source>
</evidence>
<dbReference type="InterPro" id="IPR012337">
    <property type="entry name" value="RNaseH-like_sf"/>
</dbReference>
<dbReference type="OrthoDB" id="8124016at2759"/>
<feature type="non-terminal residue" evidence="6">
    <location>
        <position position="148"/>
    </location>
</feature>
<dbReference type="Proteomes" id="UP000054359">
    <property type="component" value="Unassembled WGS sequence"/>
</dbReference>
<evidence type="ECO:0000256" key="2">
    <source>
        <dbReference type="ARBA" id="ARBA00022723"/>
    </source>
</evidence>
<dbReference type="PANTHER" id="PTHR46481:SF10">
    <property type="entry name" value="ZINC FINGER BED DOMAIN-CONTAINING PROTEIN 39"/>
    <property type="match status" value="1"/>
</dbReference>
<keyword evidence="5" id="KW-0539">Nucleus</keyword>
<evidence type="ECO:0000256" key="5">
    <source>
        <dbReference type="ARBA" id="ARBA00023242"/>
    </source>
</evidence>
<comment type="subcellular location">
    <subcellularLocation>
        <location evidence="1">Nucleus</location>
    </subcellularLocation>
</comment>
<evidence type="ECO:0000313" key="6">
    <source>
        <dbReference type="EMBL" id="KFM62070.1"/>
    </source>
</evidence>
<accession>A0A087TAD1</accession>
<dbReference type="AlphaFoldDB" id="A0A087TAD1"/>
<evidence type="ECO:0000256" key="3">
    <source>
        <dbReference type="ARBA" id="ARBA00022771"/>
    </source>
</evidence>
<dbReference type="EMBL" id="KK114275">
    <property type="protein sequence ID" value="KFM62070.1"/>
    <property type="molecule type" value="Genomic_DNA"/>
</dbReference>